<feature type="transmembrane region" description="Helical" evidence="1">
    <location>
        <begin position="53"/>
        <end position="73"/>
    </location>
</feature>
<keyword evidence="1" id="KW-0472">Membrane</keyword>
<evidence type="ECO:0000256" key="1">
    <source>
        <dbReference type="SAM" id="Phobius"/>
    </source>
</evidence>
<organism evidence="2 3">
    <name type="scientific">Paractinoplanes lichenicola</name>
    <dbReference type="NCBI Taxonomy" id="2802976"/>
    <lineage>
        <taxon>Bacteria</taxon>
        <taxon>Bacillati</taxon>
        <taxon>Actinomycetota</taxon>
        <taxon>Actinomycetes</taxon>
        <taxon>Micromonosporales</taxon>
        <taxon>Micromonosporaceae</taxon>
        <taxon>Paractinoplanes</taxon>
    </lineage>
</organism>
<dbReference type="Proteomes" id="UP000598996">
    <property type="component" value="Unassembled WGS sequence"/>
</dbReference>
<evidence type="ECO:0008006" key="4">
    <source>
        <dbReference type="Google" id="ProtNLM"/>
    </source>
</evidence>
<comment type="caution">
    <text evidence="2">The sequence shown here is derived from an EMBL/GenBank/DDBJ whole genome shotgun (WGS) entry which is preliminary data.</text>
</comment>
<sequence>MKVTFARVVRSEWTKFLALRSTWILFALVAVATVGLSAAIARNASAPSSSAPFLGVDVVSVLLGIVGIVMMTGEYGSGLVRATFAAVPARLPVLGAKAVVLTVAVLPFMAVVVLLSAWVFRVVGGPLPGSGDHIVGAFVAPVLLALLGLGLGALIRHTAAAITVYVLAILVAPALLGAALPDDLGERLVKYTPVAAAQALYTDRATDPTGMLAPGPGGVALGVWVVAVLVAGAVVVLRRDP</sequence>
<evidence type="ECO:0000313" key="3">
    <source>
        <dbReference type="Proteomes" id="UP000598996"/>
    </source>
</evidence>
<feature type="transmembrane region" description="Helical" evidence="1">
    <location>
        <begin position="162"/>
        <end position="180"/>
    </location>
</feature>
<keyword evidence="1" id="KW-0812">Transmembrane</keyword>
<reference evidence="2 3" key="1">
    <citation type="submission" date="2021-01" db="EMBL/GenBank/DDBJ databases">
        <title>Actinoplanes sp. nov. LDG1-01 isolated from lichen.</title>
        <authorList>
            <person name="Saeng-In P."/>
            <person name="Phongsopitanun W."/>
            <person name="Kanchanasin P."/>
            <person name="Yuki M."/>
            <person name="Kudo T."/>
            <person name="Ohkuma M."/>
            <person name="Tanasupawat S."/>
        </authorList>
    </citation>
    <scope>NUCLEOTIDE SEQUENCE [LARGE SCALE GENOMIC DNA]</scope>
    <source>
        <strain evidence="2 3">LDG1-01</strain>
    </source>
</reference>
<keyword evidence="3" id="KW-1185">Reference proteome</keyword>
<feature type="transmembrane region" description="Helical" evidence="1">
    <location>
        <begin position="94"/>
        <end position="121"/>
    </location>
</feature>
<gene>
    <name evidence="2" type="ORF">JKJ07_24670</name>
</gene>
<feature type="transmembrane region" description="Helical" evidence="1">
    <location>
        <begin position="133"/>
        <end position="155"/>
    </location>
</feature>
<protein>
    <recommendedName>
        <fullName evidence="4">ABC transporter permease</fullName>
    </recommendedName>
</protein>
<keyword evidence="1" id="KW-1133">Transmembrane helix</keyword>
<feature type="transmembrane region" description="Helical" evidence="1">
    <location>
        <begin position="21"/>
        <end position="41"/>
    </location>
</feature>
<dbReference type="RefSeq" id="WP_202994113.1">
    <property type="nucleotide sequence ID" value="NZ_JAENHO010000007.1"/>
</dbReference>
<evidence type="ECO:0000313" key="2">
    <source>
        <dbReference type="EMBL" id="MBL7257499.1"/>
    </source>
</evidence>
<proteinExistence type="predicted"/>
<name>A0ABS1VS12_9ACTN</name>
<dbReference type="EMBL" id="JAENHO010000007">
    <property type="protein sequence ID" value="MBL7257499.1"/>
    <property type="molecule type" value="Genomic_DNA"/>
</dbReference>
<feature type="transmembrane region" description="Helical" evidence="1">
    <location>
        <begin position="218"/>
        <end position="237"/>
    </location>
</feature>
<accession>A0ABS1VS12</accession>